<dbReference type="SUPFAM" id="SSF63817">
    <property type="entry name" value="Sortase"/>
    <property type="match status" value="1"/>
</dbReference>
<gene>
    <name evidence="4" type="ORF">HSX42_17530</name>
</gene>
<dbReference type="EMBL" id="CP133461">
    <property type="protein sequence ID" value="WMV75991.1"/>
    <property type="molecule type" value="Genomic_DNA"/>
</dbReference>
<dbReference type="InterPro" id="IPR053525">
    <property type="entry name" value="Sortase_D"/>
</dbReference>
<feature type="region of interest" description="Disordered" evidence="2">
    <location>
        <begin position="54"/>
        <end position="80"/>
    </location>
</feature>
<reference evidence="4 5" key="1">
    <citation type="submission" date="2023-08" db="EMBL/GenBank/DDBJ databases">
        <title>Complete genome sequence of Geobacillus thermodenitrificans K1041, a genetically tractable strain representative of the genus Geobacillus.</title>
        <authorList>
            <person name="Kani S."/>
            <person name="Suzuki H."/>
        </authorList>
    </citation>
    <scope>NUCLEOTIDE SEQUENCE [LARGE SCALE GENOMIC DNA]</scope>
    <source>
        <strain evidence="4 5">K1041</strain>
    </source>
</reference>
<dbReference type="RefSeq" id="WP_008880388.1">
    <property type="nucleotide sequence ID" value="NZ_CP020030.1"/>
</dbReference>
<dbReference type="InterPro" id="IPR041999">
    <property type="entry name" value="Sortase_D_1"/>
</dbReference>
<dbReference type="Proteomes" id="UP001297580">
    <property type="component" value="Chromosome"/>
</dbReference>
<dbReference type="CDD" id="cd05828">
    <property type="entry name" value="Sortase_D_1"/>
    <property type="match status" value="1"/>
</dbReference>
<dbReference type="Gene3D" id="2.40.260.10">
    <property type="entry name" value="Sortase"/>
    <property type="match status" value="1"/>
</dbReference>
<dbReference type="InterPro" id="IPR023365">
    <property type="entry name" value="Sortase_dom-sf"/>
</dbReference>
<name>A0ABY9QBR3_GEOTD</name>
<keyword evidence="3" id="KW-0812">Transmembrane</keyword>
<keyword evidence="1" id="KW-0378">Hydrolase</keyword>
<keyword evidence="3" id="KW-1133">Transmembrane helix</keyword>
<dbReference type="InterPro" id="IPR005754">
    <property type="entry name" value="Sortase"/>
</dbReference>
<evidence type="ECO:0000256" key="2">
    <source>
        <dbReference type="SAM" id="MobiDB-lite"/>
    </source>
</evidence>
<accession>A0ABY9QBR3</accession>
<proteinExistence type="predicted"/>
<evidence type="ECO:0000256" key="1">
    <source>
        <dbReference type="ARBA" id="ARBA00022801"/>
    </source>
</evidence>
<organism evidence="4 5">
    <name type="scientific">Geobacillus thermodenitrificans</name>
    <dbReference type="NCBI Taxonomy" id="33940"/>
    <lineage>
        <taxon>Bacteria</taxon>
        <taxon>Bacillati</taxon>
        <taxon>Bacillota</taxon>
        <taxon>Bacilli</taxon>
        <taxon>Bacillales</taxon>
        <taxon>Anoxybacillaceae</taxon>
        <taxon>Geobacillus</taxon>
    </lineage>
</organism>
<protein>
    <submittedName>
        <fullName evidence="4">Class D sortase</fullName>
    </submittedName>
</protein>
<dbReference type="NCBIfam" id="NF033746">
    <property type="entry name" value="class_D_sortase"/>
    <property type="match status" value="1"/>
</dbReference>
<evidence type="ECO:0000313" key="4">
    <source>
        <dbReference type="EMBL" id="WMV75991.1"/>
    </source>
</evidence>
<dbReference type="Pfam" id="PF04203">
    <property type="entry name" value="Sortase"/>
    <property type="match status" value="1"/>
</dbReference>
<feature type="compositionally biased region" description="Polar residues" evidence="2">
    <location>
        <begin position="66"/>
        <end position="79"/>
    </location>
</feature>
<evidence type="ECO:0000256" key="3">
    <source>
        <dbReference type="SAM" id="Phobius"/>
    </source>
</evidence>
<feature type="transmembrane region" description="Helical" evidence="3">
    <location>
        <begin position="16"/>
        <end position="40"/>
    </location>
</feature>
<sequence>MGHKQHAIHLPWRRRVICYAAFMLMVIGMAIAGWNGYWYIVGWKAAKQDNAHSPTRHASELEAKTRSQAAYSPESQKISPSRPLGAYLGELSIPKLGVAIPVYEGVREQELRRGVGHYPASAWPGGNGHVVLSGHRDTVFRRFGEIDIGDALIIRTDESIVHYRVVNIRIVDDDDRTVLVDKARPTLTVTTCYPFRLIGPAPKRYIVTARPVRTDTAAHMTLP</sequence>
<keyword evidence="3" id="KW-0472">Membrane</keyword>
<keyword evidence="5" id="KW-1185">Reference proteome</keyword>
<evidence type="ECO:0000313" key="5">
    <source>
        <dbReference type="Proteomes" id="UP001297580"/>
    </source>
</evidence>
<dbReference type="NCBIfam" id="TIGR01076">
    <property type="entry name" value="sortase_fam"/>
    <property type="match status" value="1"/>
</dbReference>